<proteinExistence type="predicted"/>
<reference evidence="2 3" key="2">
    <citation type="journal article" date="2016" name="Genome Announc.">
        <title>Permanent Draft Genome Sequences for Two Variants of Frankia sp. Strain CpI1, the First Frankia Strain Isolated from Root Nodules of Comptonia peregrina.</title>
        <authorList>
            <person name="Oshone R."/>
            <person name="Hurst S.G.IV."/>
            <person name="Abebe-Akele F."/>
            <person name="Simpson S."/>
            <person name="Morris K."/>
            <person name="Thomas W.K."/>
            <person name="Tisa L.S."/>
        </authorList>
    </citation>
    <scope>NUCLEOTIDE SEQUENCE [LARGE SCALE GENOMIC DNA]</scope>
    <source>
        <strain evidence="3">CpI1-S</strain>
    </source>
</reference>
<feature type="domain" description="VWFA" evidence="1">
    <location>
        <begin position="14"/>
        <end position="197"/>
    </location>
</feature>
<dbReference type="SUPFAM" id="SSF53300">
    <property type="entry name" value="vWA-like"/>
    <property type="match status" value="1"/>
</dbReference>
<sequence length="276" mass="30074">MPYSQSIDRTTPGCVIFLLDQSDSMNLPVGGRPNVSRAELLADIVNDTIAMIMRRCRKVHTEPTPRAYYDLAVLGYCGQEVRSLLGGPLTGQWLVSIPELFSSVLRHEERDGRSKPVWVEPFASGHTPMCLALNQAGRLASGWASGHQRSHPPIIINITDGMATDGDGDEVRTWADRLRSLRTRDGDLLLFNVSLSDGLSASVRFPASPAELPAGDDFLRLLFDTSSEIPPEMRTRAESTTNVSLSAGSRGFVANAAPDDLVLALRVGTSLTDDRR</sequence>
<comment type="caution">
    <text evidence="2">The sequence shown here is derived from an EMBL/GenBank/DDBJ whole genome shotgun (WGS) entry which is preliminary data.</text>
</comment>
<dbReference type="InterPro" id="IPR002035">
    <property type="entry name" value="VWF_A"/>
</dbReference>
<dbReference type="AlphaFoldDB" id="A0A0D8BJS0"/>
<reference evidence="3" key="1">
    <citation type="submission" date="2015-02" db="EMBL/GenBank/DDBJ databases">
        <title>Draft Genome of Frankia sp. CpI1-S.</title>
        <authorList>
            <person name="Oshone R.T."/>
            <person name="Ngom M."/>
            <person name="Ghodhbane-Gtari F."/>
            <person name="Gtari M."/>
            <person name="Morris K."/>
            <person name="Thomas K."/>
            <person name="Sen A."/>
            <person name="Tisa L.S."/>
        </authorList>
    </citation>
    <scope>NUCLEOTIDE SEQUENCE [LARGE SCALE GENOMIC DNA]</scope>
    <source>
        <strain evidence="3">CpI1-S</strain>
    </source>
</reference>
<dbReference type="Proteomes" id="UP000032545">
    <property type="component" value="Unassembled WGS sequence"/>
</dbReference>
<gene>
    <name evidence="2" type="ORF">FF36_01319</name>
</gene>
<evidence type="ECO:0000259" key="1">
    <source>
        <dbReference type="PROSITE" id="PS50234"/>
    </source>
</evidence>
<dbReference type="PROSITE" id="PS50234">
    <property type="entry name" value="VWFA"/>
    <property type="match status" value="1"/>
</dbReference>
<protein>
    <recommendedName>
        <fullName evidence="1">VWFA domain-containing protein</fullName>
    </recommendedName>
</protein>
<evidence type="ECO:0000313" key="3">
    <source>
        <dbReference type="Proteomes" id="UP000032545"/>
    </source>
</evidence>
<name>A0A0D8BJS0_9ACTN</name>
<accession>A0A0D8BJS0</accession>
<organism evidence="2 3">
    <name type="scientific">Frankia torreyi</name>
    <dbReference type="NCBI Taxonomy" id="1856"/>
    <lineage>
        <taxon>Bacteria</taxon>
        <taxon>Bacillati</taxon>
        <taxon>Actinomycetota</taxon>
        <taxon>Actinomycetes</taxon>
        <taxon>Frankiales</taxon>
        <taxon>Frankiaceae</taxon>
        <taxon>Frankia</taxon>
    </lineage>
</organism>
<dbReference type="RefSeq" id="WP_044884054.1">
    <property type="nucleotide sequence ID" value="NZ_JYFN01000007.1"/>
</dbReference>
<dbReference type="PATRIC" id="fig|1502723.3.peg.5548"/>
<dbReference type="InterPro" id="IPR036465">
    <property type="entry name" value="vWFA_dom_sf"/>
</dbReference>
<keyword evidence="3" id="KW-1185">Reference proteome</keyword>
<evidence type="ECO:0000313" key="2">
    <source>
        <dbReference type="EMBL" id="KJE24244.1"/>
    </source>
</evidence>
<dbReference type="EMBL" id="JYFN01000007">
    <property type="protein sequence ID" value="KJE24244.1"/>
    <property type="molecule type" value="Genomic_DNA"/>
</dbReference>
<dbReference type="Gene3D" id="3.40.50.410">
    <property type="entry name" value="von Willebrand factor, type A domain"/>
    <property type="match status" value="1"/>
</dbReference>
<dbReference type="OrthoDB" id="7605323at2"/>